<feature type="signal peptide" evidence="1">
    <location>
        <begin position="1"/>
        <end position="27"/>
    </location>
</feature>
<protein>
    <submittedName>
        <fullName evidence="2">Uncharacterized protein</fullName>
    </submittedName>
</protein>
<reference evidence="2 3" key="1">
    <citation type="submission" date="2010-01" db="EMBL/GenBank/DDBJ databases">
        <authorList>
            <person name="Dodson R."/>
            <person name="Madupu R."/>
            <person name="Durkin A.S."/>
            <person name="Torralba M."/>
            <person name="Methe B."/>
            <person name="Sutton G.G."/>
            <person name="Strausberg R.L."/>
            <person name="Nelson K.E."/>
        </authorList>
    </citation>
    <scope>NUCLEOTIDE SEQUENCE [LARGE SCALE GENOMIC DNA]</scope>
    <source>
        <strain evidence="2 3">653-L</strain>
    </source>
</reference>
<gene>
    <name evidence="2" type="ORF">HMPREF0631_1553</name>
</gene>
<keyword evidence="3" id="KW-1185">Reference proteome</keyword>
<accession>D3MQD8</accession>
<evidence type="ECO:0000256" key="1">
    <source>
        <dbReference type="SAM" id="SignalP"/>
    </source>
</evidence>
<sequence length="175" mass="19626">MKLKNKFFVTFLLSALLISNIQIISNAYEPDSSAPEINKNIVSSSARSDVTVKSINPVRYRKENVRKSTEYSPYKRASKSYGRGFTISVDRSVSFSVTASGADGLYSLGATVSHKESATRTNKKYKMAYIGCRCRYSVERGTRVVYNAMNGKILGKNPYVVKKPVSYQYELCPDR</sequence>
<dbReference type="AlphaFoldDB" id="D3MQD8"/>
<evidence type="ECO:0000313" key="3">
    <source>
        <dbReference type="Proteomes" id="UP000004206"/>
    </source>
</evidence>
<dbReference type="EMBL" id="ADJN01000015">
    <property type="protein sequence ID" value="EFD05637.1"/>
    <property type="molecule type" value="Genomic_DNA"/>
</dbReference>
<name>D3MQD8_9FIRM</name>
<comment type="caution">
    <text evidence="2">The sequence shown here is derived from an EMBL/GenBank/DDBJ whole genome shotgun (WGS) entry which is preliminary data.</text>
</comment>
<dbReference type="RefSeq" id="WP_002842886.1">
    <property type="nucleotide sequence ID" value="NZ_ADJN01000015.1"/>
</dbReference>
<evidence type="ECO:0000313" key="2">
    <source>
        <dbReference type="EMBL" id="EFD05637.1"/>
    </source>
</evidence>
<dbReference type="GeneID" id="79842108"/>
<organism evidence="2 3">
    <name type="scientific">Peptostreptococcus anaerobius 653-L</name>
    <dbReference type="NCBI Taxonomy" id="596329"/>
    <lineage>
        <taxon>Bacteria</taxon>
        <taxon>Bacillati</taxon>
        <taxon>Bacillota</taxon>
        <taxon>Clostridia</taxon>
        <taxon>Peptostreptococcales</taxon>
        <taxon>Peptostreptococcaceae</taxon>
        <taxon>Peptostreptococcus</taxon>
    </lineage>
</organism>
<dbReference type="eggNOG" id="ENOG502ZUN1">
    <property type="taxonomic scope" value="Bacteria"/>
</dbReference>
<dbReference type="OrthoDB" id="2925607at2"/>
<dbReference type="Proteomes" id="UP000004206">
    <property type="component" value="Unassembled WGS sequence"/>
</dbReference>
<proteinExistence type="predicted"/>
<keyword evidence="1" id="KW-0732">Signal</keyword>
<feature type="chain" id="PRO_5003047355" evidence="1">
    <location>
        <begin position="28"/>
        <end position="175"/>
    </location>
</feature>